<evidence type="ECO:0000256" key="5">
    <source>
        <dbReference type="ARBA" id="ARBA00023136"/>
    </source>
</evidence>
<evidence type="ECO:0000256" key="1">
    <source>
        <dbReference type="ARBA" id="ARBA00004651"/>
    </source>
</evidence>
<dbReference type="InterPro" id="IPR004633">
    <property type="entry name" value="NaPi_cotrn-rel/YqeW-like"/>
</dbReference>
<dbReference type="Pfam" id="PF01895">
    <property type="entry name" value="PhoU"/>
    <property type="match status" value="1"/>
</dbReference>
<evidence type="ECO:0000256" key="6">
    <source>
        <dbReference type="SAM" id="Phobius"/>
    </source>
</evidence>
<reference evidence="8" key="2">
    <citation type="journal article" date="2021" name="PeerJ">
        <title>Extensive microbial diversity within the chicken gut microbiome revealed by metagenomics and culture.</title>
        <authorList>
            <person name="Gilroy R."/>
            <person name="Ravi A."/>
            <person name="Getino M."/>
            <person name="Pursley I."/>
            <person name="Horton D.L."/>
            <person name="Alikhan N.F."/>
            <person name="Baker D."/>
            <person name="Gharbi K."/>
            <person name="Hall N."/>
            <person name="Watson M."/>
            <person name="Adriaenssens E.M."/>
            <person name="Foster-Nyarko E."/>
            <person name="Jarju S."/>
            <person name="Secka A."/>
            <person name="Antonio M."/>
            <person name="Oren A."/>
            <person name="Chaudhuri R.R."/>
            <person name="La Ragione R."/>
            <person name="Hildebrand F."/>
            <person name="Pallen M.J."/>
        </authorList>
    </citation>
    <scope>NUCLEOTIDE SEQUENCE</scope>
    <source>
        <strain evidence="8">D3-1215</strain>
    </source>
</reference>
<evidence type="ECO:0000256" key="4">
    <source>
        <dbReference type="ARBA" id="ARBA00022989"/>
    </source>
</evidence>
<gene>
    <name evidence="8" type="ORF">IAC32_02875</name>
</gene>
<evidence type="ECO:0000313" key="9">
    <source>
        <dbReference type="Proteomes" id="UP000823637"/>
    </source>
</evidence>
<dbReference type="GO" id="GO:0005886">
    <property type="term" value="C:plasma membrane"/>
    <property type="evidence" value="ECO:0007669"/>
    <property type="project" value="UniProtKB-SubCell"/>
</dbReference>
<feature type="domain" description="PhoU" evidence="7">
    <location>
        <begin position="403"/>
        <end position="489"/>
    </location>
</feature>
<sequence>MSYTFYDFLVLVGSLGLFLYGMKLMSEGLQKIAGDKLRAVLSAMTSNRFVGMLTGLLITTVIQSSSATTVMVVSFVNAGLLSLVQSVSVIMGANIGTTVTAWIISLLGFKVSMSVLALPIIAFSIPFIFSSHNKRKSFGEFLLGFSILFMGLEYLKNSVPDIQSNPEILAFLTQYTNYGFGSVLIFVLIGTLLTVVVQSSSATVAITLVMCAKGWIPYELAVAMVLGENIGTTITANIAAIPANVSAKRAALSHLFFNIFGVIWVLCLFYPFTSMIKYIVTEFGPGDPTQLMAFTSSIDPQLLTAFDDPKAVLSPEQLALKEQYVSYQVSTSYAISLFHTLFNVCNTCIMIWFVNLLAKIVTKCIPQSSKDEEFRLRYISTGMLSTSELSIVQASKEINLYAERSVRMFGIVKQLYDEPDNEQFEKTFKRIEKYEDICDRMEIEIANYLTRVAEGKLSDSSKIKVHAMLRVISEVESISDSCFNMARIIRRRHDNKIEFSDEIRNNIYGMFGLVQSSLDEMMRIVPKDGIAEVHHPDTTASYAIENDINAMRNDLKAKNADDLNAQKYPYQVSVSYMDIIGECEKIGDYVINVVEQYKEL</sequence>
<dbReference type="Pfam" id="PF02690">
    <property type="entry name" value="Na_Pi_cotrans"/>
    <property type="match status" value="2"/>
</dbReference>
<dbReference type="InterPro" id="IPR003841">
    <property type="entry name" value="Na/Pi_transpt"/>
</dbReference>
<accession>A0A9D9HE40</accession>
<organism evidence="8 9">
    <name type="scientific">Candidatus Enterocola intestinipullorum</name>
    <dbReference type="NCBI Taxonomy" id="2840783"/>
    <lineage>
        <taxon>Bacteria</taxon>
        <taxon>Pseudomonadati</taxon>
        <taxon>Bacteroidota</taxon>
        <taxon>Bacteroidia</taxon>
        <taxon>Bacteroidales</taxon>
        <taxon>Candidatus Enterocola</taxon>
    </lineage>
</organism>
<evidence type="ECO:0000259" key="7">
    <source>
        <dbReference type="Pfam" id="PF01895"/>
    </source>
</evidence>
<feature type="transmembrane region" description="Helical" evidence="6">
    <location>
        <begin position="111"/>
        <end position="130"/>
    </location>
</feature>
<feature type="transmembrane region" description="Helical" evidence="6">
    <location>
        <begin position="333"/>
        <end position="358"/>
    </location>
</feature>
<dbReference type="Proteomes" id="UP000823637">
    <property type="component" value="Unassembled WGS sequence"/>
</dbReference>
<feature type="transmembrane region" description="Helical" evidence="6">
    <location>
        <begin position="83"/>
        <end position="105"/>
    </location>
</feature>
<dbReference type="NCBIfam" id="TIGR00704">
    <property type="entry name" value="NaPi_cotrn_rel"/>
    <property type="match status" value="1"/>
</dbReference>
<keyword evidence="4 6" id="KW-1133">Transmembrane helix</keyword>
<name>A0A9D9HE40_9BACT</name>
<evidence type="ECO:0000256" key="2">
    <source>
        <dbReference type="ARBA" id="ARBA00022475"/>
    </source>
</evidence>
<keyword evidence="3 6" id="KW-0812">Transmembrane</keyword>
<feature type="transmembrane region" description="Helical" evidence="6">
    <location>
        <begin position="255"/>
        <end position="273"/>
    </location>
</feature>
<dbReference type="PANTHER" id="PTHR10010:SF46">
    <property type="entry name" value="SODIUM-DEPENDENT PHOSPHATE TRANSPORT PROTEIN 2B"/>
    <property type="match status" value="1"/>
</dbReference>
<reference evidence="8" key="1">
    <citation type="submission" date="2020-10" db="EMBL/GenBank/DDBJ databases">
        <authorList>
            <person name="Gilroy R."/>
        </authorList>
    </citation>
    <scope>NUCLEOTIDE SEQUENCE</scope>
    <source>
        <strain evidence="8">D3-1215</strain>
    </source>
</reference>
<keyword evidence="5 6" id="KW-0472">Membrane</keyword>
<feature type="transmembrane region" description="Helical" evidence="6">
    <location>
        <begin position="52"/>
        <end position="76"/>
    </location>
</feature>
<dbReference type="InterPro" id="IPR038078">
    <property type="entry name" value="PhoU-like_sf"/>
</dbReference>
<evidence type="ECO:0000256" key="3">
    <source>
        <dbReference type="ARBA" id="ARBA00022692"/>
    </source>
</evidence>
<dbReference type="GO" id="GO:0044341">
    <property type="term" value="P:sodium-dependent phosphate transport"/>
    <property type="evidence" value="ECO:0007669"/>
    <property type="project" value="InterPro"/>
</dbReference>
<comment type="caution">
    <text evidence="8">The sequence shown here is derived from an EMBL/GenBank/DDBJ whole genome shotgun (WGS) entry which is preliminary data.</text>
</comment>
<dbReference type="EMBL" id="JADIMR010000038">
    <property type="protein sequence ID" value="MBO8446673.1"/>
    <property type="molecule type" value="Genomic_DNA"/>
</dbReference>
<dbReference type="PANTHER" id="PTHR10010">
    <property type="entry name" value="SOLUTE CARRIER FAMILY 34 SODIUM PHOSPHATE , MEMBER 2-RELATED"/>
    <property type="match status" value="1"/>
</dbReference>
<dbReference type="Gene3D" id="1.20.58.220">
    <property type="entry name" value="Phosphate transport system protein phou homolog 2, domain 2"/>
    <property type="match status" value="1"/>
</dbReference>
<dbReference type="SUPFAM" id="SSF109755">
    <property type="entry name" value="PhoU-like"/>
    <property type="match status" value="1"/>
</dbReference>
<dbReference type="AlphaFoldDB" id="A0A9D9HE40"/>
<keyword evidence="2" id="KW-1003">Cell membrane</keyword>
<proteinExistence type="predicted"/>
<feature type="transmembrane region" description="Helical" evidence="6">
    <location>
        <begin position="137"/>
        <end position="155"/>
    </location>
</feature>
<evidence type="ECO:0000313" key="8">
    <source>
        <dbReference type="EMBL" id="MBO8446673.1"/>
    </source>
</evidence>
<comment type="subcellular location">
    <subcellularLocation>
        <location evidence="1">Cell membrane</location>
        <topology evidence="1">Multi-pass membrane protein</topology>
    </subcellularLocation>
</comment>
<dbReference type="GO" id="GO:0005436">
    <property type="term" value="F:sodium:phosphate symporter activity"/>
    <property type="evidence" value="ECO:0007669"/>
    <property type="project" value="InterPro"/>
</dbReference>
<feature type="transmembrane region" description="Helical" evidence="6">
    <location>
        <begin position="175"/>
        <end position="197"/>
    </location>
</feature>
<dbReference type="NCBIfam" id="NF037997">
    <property type="entry name" value="Na_Pi_symport"/>
    <property type="match status" value="1"/>
</dbReference>
<protein>
    <submittedName>
        <fullName evidence="8">Na/Pi cotransporter family protein</fullName>
    </submittedName>
</protein>
<dbReference type="InterPro" id="IPR026022">
    <property type="entry name" value="PhoU_dom"/>
</dbReference>